<evidence type="ECO:0000313" key="5">
    <source>
        <dbReference type="EMBL" id="KEH41545.1"/>
    </source>
</evidence>
<sequence>MILTEEEHAEHLKIVLQVLKEKKLYAKISKCEFWLKEVSFFGHVISGDGIVVDPSKVKAVSQWETPKSVTEIRSFLGLAGYYRRFIEGFSKLALPLTQLTCKGKAFVWDVQCENNFSELKKQLTTAPVLILPKSDEPFVVHCDASKLGLGGVLMQDGKVVAYASRFEVFSDHKSLKYLFDQKELNMRQRRWLELLKDYEFGLNYHPGKANGVADALSRKTLHMSAMMVREFELLEQFRDMSLVCEWSPQSVKLGMLKIDSEFLKSIKEAQKIDVKFVDLLVASNQTEDGDFKVNDHGVLRFRGRICIPDDEGRKKMILEKSHRSSLSIHPGATKMYHDLKKIFWWSGLKRDVAQFVYSSGGSIREKTDLKVQTLIEFMAQNECCVEIEQSEIGVLGVNENSIIMTSQALMSKHIEALSKPIQVISIRQVQVQQIHQPQVLRCEFCGEGHANGECVPEGVSEEAIYMRNYQEENPYSNTYNMGWTQNPDLKYSNNNTLNPITYPSQQQPQTKPTALEEALSFIKLTQTNFQEINSNQESLSKLMATQSRGGFGGNTSNINQKNDTCNMIGVGDGRVAANLMGVDKSKKKKVECESKKEGDKIENLIDASSILRKSKSQLLKDGDKPQVMPYYVKLPYPHFSKNKENVEYPKNKNCKVIELRTRKVLKSVSLESTNRKVDEVDSEDDVGNVQQEKNKNEKRFIVESKWKYPP</sequence>
<dbReference type="EnsemblPlants" id="KEH41545">
    <property type="protein sequence ID" value="KEH41545"/>
    <property type="gene ID" value="MTR_1g052140"/>
</dbReference>
<dbReference type="Proteomes" id="UP000002051">
    <property type="component" value="Unassembled WGS sequence"/>
</dbReference>
<dbReference type="PANTHER" id="PTHR37984:SF5">
    <property type="entry name" value="PROTEIN NYNRIN-LIKE"/>
    <property type="match status" value="1"/>
</dbReference>
<dbReference type="InterPro" id="IPR043128">
    <property type="entry name" value="Rev_trsase/Diguanyl_cyclase"/>
</dbReference>
<dbReference type="InterPro" id="IPR043502">
    <property type="entry name" value="DNA/RNA_pol_sf"/>
</dbReference>
<evidence type="ECO:0000313" key="7">
    <source>
        <dbReference type="Proteomes" id="UP000002051"/>
    </source>
</evidence>
<dbReference type="InterPro" id="IPR041577">
    <property type="entry name" value="RT_RNaseH_2"/>
</dbReference>
<accession>A0A072VTV0</accession>
<proteinExistence type="predicted"/>
<feature type="domain" description="Reverse transcriptase/retrotransposon-derived protein RNase H-like" evidence="3">
    <location>
        <begin position="108"/>
        <end position="165"/>
    </location>
</feature>
<dbReference type="CDD" id="cd09274">
    <property type="entry name" value="RNase_HI_RT_Ty3"/>
    <property type="match status" value="1"/>
</dbReference>
<reference evidence="5 7" key="1">
    <citation type="journal article" date="2011" name="Nature">
        <title>The Medicago genome provides insight into the evolution of rhizobial symbioses.</title>
        <authorList>
            <person name="Young N.D."/>
            <person name="Debelle F."/>
            <person name="Oldroyd G.E."/>
            <person name="Geurts R."/>
            <person name="Cannon S.B."/>
            <person name="Udvardi M.K."/>
            <person name="Benedito V.A."/>
            <person name="Mayer K.F."/>
            <person name="Gouzy J."/>
            <person name="Schoof H."/>
            <person name="Van de Peer Y."/>
            <person name="Proost S."/>
            <person name="Cook D.R."/>
            <person name="Meyers B.C."/>
            <person name="Spannagl M."/>
            <person name="Cheung F."/>
            <person name="De Mita S."/>
            <person name="Krishnakumar V."/>
            <person name="Gundlach H."/>
            <person name="Zhou S."/>
            <person name="Mudge J."/>
            <person name="Bharti A.K."/>
            <person name="Murray J.D."/>
            <person name="Naoumkina M.A."/>
            <person name="Rosen B."/>
            <person name="Silverstein K.A."/>
            <person name="Tang H."/>
            <person name="Rombauts S."/>
            <person name="Zhao P.X."/>
            <person name="Zhou P."/>
            <person name="Barbe V."/>
            <person name="Bardou P."/>
            <person name="Bechner M."/>
            <person name="Bellec A."/>
            <person name="Berger A."/>
            <person name="Berges H."/>
            <person name="Bidwell S."/>
            <person name="Bisseling T."/>
            <person name="Choisne N."/>
            <person name="Couloux A."/>
            <person name="Denny R."/>
            <person name="Deshpande S."/>
            <person name="Dai X."/>
            <person name="Doyle J.J."/>
            <person name="Dudez A.M."/>
            <person name="Farmer A.D."/>
            <person name="Fouteau S."/>
            <person name="Franken C."/>
            <person name="Gibelin C."/>
            <person name="Gish J."/>
            <person name="Goldstein S."/>
            <person name="Gonzalez A.J."/>
            <person name="Green P.J."/>
            <person name="Hallab A."/>
            <person name="Hartog M."/>
            <person name="Hua A."/>
            <person name="Humphray S.J."/>
            <person name="Jeong D.H."/>
            <person name="Jing Y."/>
            <person name="Jocker A."/>
            <person name="Kenton S.M."/>
            <person name="Kim D.J."/>
            <person name="Klee K."/>
            <person name="Lai H."/>
            <person name="Lang C."/>
            <person name="Lin S."/>
            <person name="Macmil S.L."/>
            <person name="Magdelenat G."/>
            <person name="Matthews L."/>
            <person name="McCorrison J."/>
            <person name="Monaghan E.L."/>
            <person name="Mun J.H."/>
            <person name="Najar F.Z."/>
            <person name="Nicholson C."/>
            <person name="Noirot C."/>
            <person name="O'Bleness M."/>
            <person name="Paule C.R."/>
            <person name="Poulain J."/>
            <person name="Prion F."/>
            <person name="Qin B."/>
            <person name="Qu C."/>
            <person name="Retzel E.F."/>
            <person name="Riddle C."/>
            <person name="Sallet E."/>
            <person name="Samain S."/>
            <person name="Samson N."/>
            <person name="Sanders I."/>
            <person name="Saurat O."/>
            <person name="Scarpelli C."/>
            <person name="Schiex T."/>
            <person name="Segurens B."/>
            <person name="Severin A.J."/>
            <person name="Sherrier D.J."/>
            <person name="Shi R."/>
            <person name="Sims S."/>
            <person name="Singer S.R."/>
            <person name="Sinharoy S."/>
            <person name="Sterck L."/>
            <person name="Viollet A."/>
            <person name="Wang B.B."/>
            <person name="Wang K."/>
            <person name="Wang M."/>
            <person name="Wang X."/>
            <person name="Warfsmann J."/>
            <person name="Weissenbach J."/>
            <person name="White D.D."/>
            <person name="White J.D."/>
            <person name="Wiley G.B."/>
            <person name="Wincker P."/>
            <person name="Xing Y."/>
            <person name="Yang L."/>
            <person name="Yao Z."/>
            <person name="Ying F."/>
            <person name="Zhai J."/>
            <person name="Zhou L."/>
            <person name="Zuber A."/>
            <person name="Denarie J."/>
            <person name="Dixon R.A."/>
            <person name="May G.D."/>
            <person name="Schwartz D.C."/>
            <person name="Rogers J."/>
            <person name="Quetier F."/>
            <person name="Town C.D."/>
            <person name="Roe B.A."/>
        </authorList>
    </citation>
    <scope>NUCLEOTIDE SEQUENCE [LARGE SCALE GENOMIC DNA]</scope>
    <source>
        <strain evidence="5">A17</strain>
        <strain evidence="6 7">cv. Jemalong A17</strain>
    </source>
</reference>
<dbReference type="InterPro" id="IPR041588">
    <property type="entry name" value="Integrase_H2C2"/>
</dbReference>
<dbReference type="InterPro" id="IPR050951">
    <property type="entry name" value="Retrovirus_Pol_polyprotein"/>
</dbReference>
<dbReference type="GO" id="GO:0003824">
    <property type="term" value="F:catalytic activity"/>
    <property type="evidence" value="ECO:0007669"/>
    <property type="project" value="UniProtKB-KW"/>
</dbReference>
<dbReference type="SUPFAM" id="SSF56672">
    <property type="entry name" value="DNA/RNA polymerases"/>
    <property type="match status" value="1"/>
</dbReference>
<feature type="domain" description="Integrase zinc-binding" evidence="4">
    <location>
        <begin position="313"/>
        <end position="356"/>
    </location>
</feature>
<organism evidence="5 7">
    <name type="scientific">Medicago truncatula</name>
    <name type="common">Barrel medic</name>
    <name type="synonym">Medicago tribuloides</name>
    <dbReference type="NCBI Taxonomy" id="3880"/>
    <lineage>
        <taxon>Eukaryota</taxon>
        <taxon>Viridiplantae</taxon>
        <taxon>Streptophyta</taxon>
        <taxon>Embryophyta</taxon>
        <taxon>Tracheophyta</taxon>
        <taxon>Spermatophyta</taxon>
        <taxon>Magnoliopsida</taxon>
        <taxon>eudicotyledons</taxon>
        <taxon>Gunneridae</taxon>
        <taxon>Pentapetalae</taxon>
        <taxon>rosids</taxon>
        <taxon>fabids</taxon>
        <taxon>Fabales</taxon>
        <taxon>Fabaceae</taxon>
        <taxon>Papilionoideae</taxon>
        <taxon>50 kb inversion clade</taxon>
        <taxon>NPAAA clade</taxon>
        <taxon>Hologalegina</taxon>
        <taxon>IRL clade</taxon>
        <taxon>Trifolieae</taxon>
        <taxon>Medicago</taxon>
    </lineage>
</organism>
<gene>
    <name evidence="5" type="ordered locus">MTR_1g052140</name>
</gene>
<dbReference type="FunFam" id="3.30.70.270:FF:000026">
    <property type="entry name" value="Transposon Ty3-G Gag-Pol polyprotein"/>
    <property type="match status" value="1"/>
</dbReference>
<protein>
    <submittedName>
        <fullName evidence="5">DNA/RNA polymerase superfamily protein, putative</fullName>
    </submittedName>
</protein>
<dbReference type="STRING" id="3880.A0A072VTV0"/>
<keyword evidence="1" id="KW-0511">Multifunctional enzyme</keyword>
<dbReference type="Pfam" id="PF17919">
    <property type="entry name" value="RT_RNaseH_2"/>
    <property type="match status" value="1"/>
</dbReference>
<dbReference type="Pfam" id="PF17921">
    <property type="entry name" value="Integrase_H2C2"/>
    <property type="match status" value="1"/>
</dbReference>
<reference evidence="6" key="3">
    <citation type="submission" date="2015-04" db="UniProtKB">
        <authorList>
            <consortium name="EnsemblPlants"/>
        </authorList>
    </citation>
    <scope>IDENTIFICATION</scope>
    <source>
        <strain evidence="6">cv. Jemalong A17</strain>
    </source>
</reference>
<dbReference type="Gene3D" id="3.30.70.270">
    <property type="match status" value="2"/>
</dbReference>
<dbReference type="HOGENOM" id="CLU_389035_0_0_1"/>
<dbReference type="Gene3D" id="1.10.340.70">
    <property type="match status" value="1"/>
</dbReference>
<reference evidence="5 7" key="2">
    <citation type="journal article" date="2014" name="BMC Genomics">
        <title>An improved genome release (version Mt4.0) for the model legume Medicago truncatula.</title>
        <authorList>
            <person name="Tang H."/>
            <person name="Krishnakumar V."/>
            <person name="Bidwell S."/>
            <person name="Rosen B."/>
            <person name="Chan A."/>
            <person name="Zhou S."/>
            <person name="Gentzbittel L."/>
            <person name="Childs K.L."/>
            <person name="Yandell M."/>
            <person name="Gundlach H."/>
            <person name="Mayer K.F."/>
            <person name="Schwartz D.C."/>
            <person name="Town C.D."/>
        </authorList>
    </citation>
    <scope>GENOME REANNOTATION</scope>
    <source>
        <strain evidence="5">A17</strain>
        <strain evidence="6 7">cv. Jemalong A17</strain>
    </source>
</reference>
<evidence type="ECO:0000256" key="1">
    <source>
        <dbReference type="ARBA" id="ARBA00023268"/>
    </source>
</evidence>
<evidence type="ECO:0000259" key="4">
    <source>
        <dbReference type="Pfam" id="PF17921"/>
    </source>
</evidence>
<evidence type="ECO:0000313" key="6">
    <source>
        <dbReference type="EnsemblPlants" id="KEH41545"/>
    </source>
</evidence>
<dbReference type="EMBL" id="CM001217">
    <property type="protein sequence ID" value="KEH41545.1"/>
    <property type="molecule type" value="Genomic_DNA"/>
</dbReference>
<name>A0A072VTV0_MEDTR</name>
<dbReference type="AlphaFoldDB" id="A0A072VTV0"/>
<keyword evidence="7" id="KW-1185">Reference proteome</keyword>
<evidence type="ECO:0000259" key="3">
    <source>
        <dbReference type="Pfam" id="PF17919"/>
    </source>
</evidence>
<feature type="region of interest" description="Disordered" evidence="2">
    <location>
        <begin position="674"/>
        <end position="695"/>
    </location>
</feature>
<dbReference type="PANTHER" id="PTHR37984">
    <property type="entry name" value="PROTEIN CBG26694"/>
    <property type="match status" value="1"/>
</dbReference>
<evidence type="ECO:0000256" key="2">
    <source>
        <dbReference type="SAM" id="MobiDB-lite"/>
    </source>
</evidence>